<accession>A0A250KUM2</accession>
<protein>
    <submittedName>
        <fullName evidence="1">Uncharacterized protein</fullName>
    </submittedName>
</protein>
<dbReference type="Proteomes" id="UP000266313">
    <property type="component" value="Chromosome"/>
</dbReference>
<name>A0A250KUM2_9GAMM</name>
<keyword evidence="2" id="KW-1185">Reference proteome</keyword>
<sequence length="63" mass="6943">MRDGLDDYDGDYTVFKPRGELVTSSMRWALKRAQAASSDAAGSPESSSAPVMADNTLNWERLF</sequence>
<organism evidence="1 2">
    <name type="scientific">Methylocaldum marinum</name>
    <dbReference type="NCBI Taxonomy" id="1432792"/>
    <lineage>
        <taxon>Bacteria</taxon>
        <taxon>Pseudomonadati</taxon>
        <taxon>Pseudomonadota</taxon>
        <taxon>Gammaproteobacteria</taxon>
        <taxon>Methylococcales</taxon>
        <taxon>Methylococcaceae</taxon>
        <taxon>Methylocaldum</taxon>
    </lineage>
</organism>
<dbReference type="OrthoDB" id="5609487at2"/>
<proteinExistence type="predicted"/>
<gene>
    <name evidence="1" type="ORF">sS8_3379</name>
</gene>
<dbReference type="EMBL" id="AP017928">
    <property type="protein sequence ID" value="BBA35317.1"/>
    <property type="molecule type" value="Genomic_DNA"/>
</dbReference>
<evidence type="ECO:0000313" key="1">
    <source>
        <dbReference type="EMBL" id="BBA35317.1"/>
    </source>
</evidence>
<evidence type="ECO:0000313" key="2">
    <source>
        <dbReference type="Proteomes" id="UP000266313"/>
    </source>
</evidence>
<reference evidence="1 2" key="1">
    <citation type="submission" date="2016-12" db="EMBL/GenBank/DDBJ databases">
        <title>Genome sequencing of Methylocaldum marinum.</title>
        <authorList>
            <person name="Takeuchi M."/>
            <person name="Kamagata Y."/>
            <person name="Hiraoka S."/>
            <person name="Oshima K."/>
            <person name="Hattori M."/>
            <person name="Iwasaki W."/>
        </authorList>
    </citation>
    <scope>NUCLEOTIDE SEQUENCE [LARGE SCALE GENOMIC DNA]</scope>
    <source>
        <strain evidence="1 2">S8</strain>
    </source>
</reference>
<dbReference type="KEGG" id="mmai:sS8_3379"/>
<dbReference type="RefSeq" id="WP_119630544.1">
    <property type="nucleotide sequence ID" value="NZ_AP017928.1"/>
</dbReference>
<dbReference type="AlphaFoldDB" id="A0A250KUM2"/>